<keyword evidence="4" id="KW-1185">Reference proteome</keyword>
<comment type="caution">
    <text evidence="3">The sequence shown here is derived from an EMBL/GenBank/DDBJ whole genome shotgun (WGS) entry which is preliminary data.</text>
</comment>
<dbReference type="SUPFAM" id="SSF55073">
    <property type="entry name" value="Nucleotide cyclase"/>
    <property type="match status" value="1"/>
</dbReference>
<dbReference type="AlphaFoldDB" id="A0A8J2UPJ7"/>
<feature type="transmembrane region" description="Helical" evidence="1">
    <location>
        <begin position="280"/>
        <end position="301"/>
    </location>
</feature>
<sequence length="520" mass="56682">MKAKRAPTIRSKLVMLVLACVVPASLMAVVLIAHEYQRAREHLLFNLLTTARTMMSVVDRDIASIESSLVALATSSQLQAGNFRSFYAQAQTVLKIQNSGENTHIALLDIHGRQILNTRRPFREALPDYSAAVGFGTIRESGKPFVSNLFVSPITHRHLLTIGVPVPATEATRHTLHAAIYPERFEKLLQQQRLPSDWVAAVFDSSGTIIARSAEMQRFVGRKGSPSLLQHMQAGEPLFISTTYDGTKVHTAVSHSNVSDWSLAIGIPTELINKELRITMMWLVLATIALLSSSLGAAWLIGGRIAESIHGLTGPALALGSGEIVTVPPLNLREADEVGASLVRVSEMLHHAQHRANHDILTGLANRALFDEMLNQHLSLCERNRSVLSILYIDLDGFKAINDRHGHEVGDKLLCNVASRLKAGSRHSDMVSRLGGDEFAIIMVGATMHDSAIVAGKLVDSLSLPYEIDDLVLHISASIGVASYPESGVTAEILLQRADVAMYRAKETGRRRVATAHNSN</sequence>
<dbReference type="FunFam" id="3.30.70.270:FF:000001">
    <property type="entry name" value="Diguanylate cyclase domain protein"/>
    <property type="match status" value="1"/>
</dbReference>
<accession>A0A8J2UPJ7</accession>
<dbReference type="GO" id="GO:0003824">
    <property type="term" value="F:catalytic activity"/>
    <property type="evidence" value="ECO:0007669"/>
    <property type="project" value="UniProtKB-ARBA"/>
</dbReference>
<reference evidence="3" key="1">
    <citation type="journal article" date="2014" name="Int. J. Syst. Evol. Microbiol.">
        <title>Complete genome sequence of Corynebacterium casei LMG S-19264T (=DSM 44701T), isolated from a smear-ripened cheese.</title>
        <authorList>
            <consortium name="US DOE Joint Genome Institute (JGI-PGF)"/>
            <person name="Walter F."/>
            <person name="Albersmeier A."/>
            <person name="Kalinowski J."/>
            <person name="Ruckert C."/>
        </authorList>
    </citation>
    <scope>NUCLEOTIDE SEQUENCE</scope>
    <source>
        <strain evidence="3">CCM 7086</strain>
    </source>
</reference>
<gene>
    <name evidence="3" type="ORF">GCM10007205_08160</name>
</gene>
<evidence type="ECO:0000256" key="1">
    <source>
        <dbReference type="SAM" id="Phobius"/>
    </source>
</evidence>
<protein>
    <recommendedName>
        <fullName evidence="2">GGDEF domain-containing protein</fullName>
    </recommendedName>
</protein>
<keyword evidence="1" id="KW-0812">Transmembrane</keyword>
<dbReference type="InterPro" id="IPR043128">
    <property type="entry name" value="Rev_trsase/Diguanyl_cyclase"/>
</dbReference>
<dbReference type="PANTHER" id="PTHR46663">
    <property type="entry name" value="DIGUANYLATE CYCLASE DGCT-RELATED"/>
    <property type="match status" value="1"/>
</dbReference>
<dbReference type="SMART" id="SM00267">
    <property type="entry name" value="GGDEF"/>
    <property type="match status" value="1"/>
</dbReference>
<dbReference type="RefSeq" id="WP_188394926.1">
    <property type="nucleotide sequence ID" value="NZ_BMCG01000002.1"/>
</dbReference>
<dbReference type="Gene3D" id="3.30.450.20">
    <property type="entry name" value="PAS domain"/>
    <property type="match status" value="1"/>
</dbReference>
<keyword evidence="1" id="KW-0472">Membrane</keyword>
<dbReference type="PROSITE" id="PS50887">
    <property type="entry name" value="GGDEF"/>
    <property type="match status" value="1"/>
</dbReference>
<dbReference type="InterPro" id="IPR052163">
    <property type="entry name" value="DGC-Regulatory_Protein"/>
</dbReference>
<dbReference type="PANTHER" id="PTHR46663:SF2">
    <property type="entry name" value="GGDEF DOMAIN-CONTAINING PROTEIN"/>
    <property type="match status" value="1"/>
</dbReference>
<dbReference type="Pfam" id="PF00990">
    <property type="entry name" value="GGDEF"/>
    <property type="match status" value="1"/>
</dbReference>
<dbReference type="InterPro" id="IPR029787">
    <property type="entry name" value="Nucleotide_cyclase"/>
</dbReference>
<dbReference type="CDD" id="cd18773">
    <property type="entry name" value="PDC1_HK_sensor"/>
    <property type="match status" value="1"/>
</dbReference>
<dbReference type="Proteomes" id="UP000620266">
    <property type="component" value="Unassembled WGS sequence"/>
</dbReference>
<keyword evidence="1" id="KW-1133">Transmembrane helix</keyword>
<evidence type="ECO:0000259" key="2">
    <source>
        <dbReference type="PROSITE" id="PS50887"/>
    </source>
</evidence>
<dbReference type="InterPro" id="IPR000160">
    <property type="entry name" value="GGDEF_dom"/>
</dbReference>
<dbReference type="CDD" id="cd01949">
    <property type="entry name" value="GGDEF"/>
    <property type="match status" value="1"/>
</dbReference>
<evidence type="ECO:0000313" key="4">
    <source>
        <dbReference type="Proteomes" id="UP000620266"/>
    </source>
</evidence>
<evidence type="ECO:0000313" key="3">
    <source>
        <dbReference type="EMBL" id="GGC01255.1"/>
    </source>
</evidence>
<dbReference type="NCBIfam" id="TIGR00254">
    <property type="entry name" value="GGDEF"/>
    <property type="match status" value="1"/>
</dbReference>
<dbReference type="CDD" id="cd18774">
    <property type="entry name" value="PDC2_HK_sensor"/>
    <property type="match status" value="1"/>
</dbReference>
<proteinExistence type="predicted"/>
<reference evidence="3" key="2">
    <citation type="submission" date="2020-09" db="EMBL/GenBank/DDBJ databases">
        <authorList>
            <person name="Sun Q."/>
            <person name="Sedlacek I."/>
        </authorList>
    </citation>
    <scope>NUCLEOTIDE SEQUENCE</scope>
    <source>
        <strain evidence="3">CCM 7086</strain>
    </source>
</reference>
<name>A0A8J2UPJ7_9BURK</name>
<dbReference type="Gene3D" id="3.30.70.270">
    <property type="match status" value="1"/>
</dbReference>
<organism evidence="3 4">
    <name type="scientific">Oxalicibacterium flavum</name>
    <dbReference type="NCBI Taxonomy" id="179467"/>
    <lineage>
        <taxon>Bacteria</taxon>
        <taxon>Pseudomonadati</taxon>
        <taxon>Pseudomonadota</taxon>
        <taxon>Betaproteobacteria</taxon>
        <taxon>Burkholderiales</taxon>
        <taxon>Oxalobacteraceae</taxon>
        <taxon>Oxalicibacterium</taxon>
    </lineage>
</organism>
<feature type="domain" description="GGDEF" evidence="2">
    <location>
        <begin position="386"/>
        <end position="518"/>
    </location>
</feature>
<dbReference type="EMBL" id="BMCG01000002">
    <property type="protein sequence ID" value="GGC01255.1"/>
    <property type="molecule type" value="Genomic_DNA"/>
</dbReference>